<organism evidence="1 3">
    <name type="scientific">Medicago truncatula</name>
    <name type="common">Barrel medic</name>
    <name type="synonym">Medicago tribuloides</name>
    <dbReference type="NCBI Taxonomy" id="3880"/>
    <lineage>
        <taxon>Eukaryota</taxon>
        <taxon>Viridiplantae</taxon>
        <taxon>Streptophyta</taxon>
        <taxon>Embryophyta</taxon>
        <taxon>Tracheophyta</taxon>
        <taxon>Spermatophyta</taxon>
        <taxon>Magnoliopsida</taxon>
        <taxon>eudicotyledons</taxon>
        <taxon>Gunneridae</taxon>
        <taxon>Pentapetalae</taxon>
        <taxon>rosids</taxon>
        <taxon>fabids</taxon>
        <taxon>Fabales</taxon>
        <taxon>Fabaceae</taxon>
        <taxon>Papilionoideae</taxon>
        <taxon>50 kb inversion clade</taxon>
        <taxon>NPAAA clade</taxon>
        <taxon>Hologalegina</taxon>
        <taxon>IRL clade</taxon>
        <taxon>Trifolieae</taxon>
        <taxon>Medicago</taxon>
    </lineage>
</organism>
<dbReference type="AlphaFoldDB" id="G7K7U0"/>
<reference evidence="1 3" key="2">
    <citation type="journal article" date="2014" name="BMC Genomics">
        <title>An improved genome release (version Mt4.0) for the model legume Medicago truncatula.</title>
        <authorList>
            <person name="Tang H."/>
            <person name="Krishnakumar V."/>
            <person name="Bidwell S."/>
            <person name="Rosen B."/>
            <person name="Chan A."/>
            <person name="Zhou S."/>
            <person name="Gentzbittel L."/>
            <person name="Childs K.L."/>
            <person name="Yandell M."/>
            <person name="Gundlach H."/>
            <person name="Mayer K.F."/>
            <person name="Schwartz D.C."/>
            <person name="Town C.D."/>
        </authorList>
    </citation>
    <scope>GENOME REANNOTATION</scope>
    <source>
        <strain evidence="2 3">cv. Jemalong A17</strain>
    </source>
</reference>
<evidence type="ECO:0000313" key="2">
    <source>
        <dbReference type="EnsemblPlants" id="AES93845"/>
    </source>
</evidence>
<sequence>MNTKLLLNETRVTKQRDGSVPKAFVICKGDIFIREDMQLWIIKRTDPCIELNVIMDSDQMVMFSKPKKLTSHILKIAHKY</sequence>
<dbReference type="HOGENOM" id="CLU_046066_7_3_1"/>
<dbReference type="PANTHER" id="PTHR10992">
    <property type="entry name" value="METHYLESTERASE FAMILY MEMBER"/>
    <property type="match status" value="1"/>
</dbReference>
<gene>
    <name evidence="1" type="ordered locus">MTR_5g008130</name>
</gene>
<dbReference type="PANTHER" id="PTHR10992:SF1077">
    <property type="entry name" value="ALPHA_BETA FOLD HYDROLASE"/>
    <property type="match status" value="1"/>
</dbReference>
<evidence type="ECO:0000313" key="3">
    <source>
        <dbReference type="Proteomes" id="UP000002051"/>
    </source>
</evidence>
<protein>
    <submittedName>
        <fullName evidence="1">Methyl esterase</fullName>
    </submittedName>
</protein>
<accession>G7K7U0</accession>
<dbReference type="Gene3D" id="3.40.50.1820">
    <property type="entry name" value="alpha/beta hydrolase"/>
    <property type="match status" value="1"/>
</dbReference>
<dbReference type="PaxDb" id="3880-AES93845"/>
<proteinExistence type="predicted"/>
<keyword evidence="3" id="KW-1185">Reference proteome</keyword>
<dbReference type="EnsemblPlants" id="AES93845">
    <property type="protein sequence ID" value="AES93845"/>
    <property type="gene ID" value="MTR_5g008130"/>
</dbReference>
<dbReference type="InterPro" id="IPR045889">
    <property type="entry name" value="MES/HNL"/>
</dbReference>
<dbReference type="EMBL" id="CM001221">
    <property type="protein sequence ID" value="AES93845.1"/>
    <property type="molecule type" value="Genomic_DNA"/>
</dbReference>
<dbReference type="InterPro" id="IPR029058">
    <property type="entry name" value="AB_hydrolase_fold"/>
</dbReference>
<name>G7K7U0_MEDTR</name>
<dbReference type="Proteomes" id="UP000002051">
    <property type="component" value="Chromosome 5"/>
</dbReference>
<evidence type="ECO:0000313" key="1">
    <source>
        <dbReference type="EMBL" id="AES93845.1"/>
    </source>
</evidence>
<reference evidence="1 3" key="1">
    <citation type="journal article" date="2011" name="Nature">
        <title>The Medicago genome provides insight into the evolution of rhizobial symbioses.</title>
        <authorList>
            <person name="Young N.D."/>
            <person name="Debelle F."/>
            <person name="Oldroyd G.E."/>
            <person name="Geurts R."/>
            <person name="Cannon S.B."/>
            <person name="Udvardi M.K."/>
            <person name="Benedito V.A."/>
            <person name="Mayer K.F."/>
            <person name="Gouzy J."/>
            <person name="Schoof H."/>
            <person name="Van de Peer Y."/>
            <person name="Proost S."/>
            <person name="Cook D.R."/>
            <person name="Meyers B.C."/>
            <person name="Spannagl M."/>
            <person name="Cheung F."/>
            <person name="De Mita S."/>
            <person name="Krishnakumar V."/>
            <person name="Gundlach H."/>
            <person name="Zhou S."/>
            <person name="Mudge J."/>
            <person name="Bharti A.K."/>
            <person name="Murray J.D."/>
            <person name="Naoumkina M.A."/>
            <person name="Rosen B."/>
            <person name="Silverstein K.A."/>
            <person name="Tang H."/>
            <person name="Rombauts S."/>
            <person name="Zhao P.X."/>
            <person name="Zhou P."/>
            <person name="Barbe V."/>
            <person name="Bardou P."/>
            <person name="Bechner M."/>
            <person name="Bellec A."/>
            <person name="Berger A."/>
            <person name="Berges H."/>
            <person name="Bidwell S."/>
            <person name="Bisseling T."/>
            <person name="Choisne N."/>
            <person name="Couloux A."/>
            <person name="Denny R."/>
            <person name="Deshpande S."/>
            <person name="Dai X."/>
            <person name="Doyle J.J."/>
            <person name="Dudez A.M."/>
            <person name="Farmer A.D."/>
            <person name="Fouteau S."/>
            <person name="Franken C."/>
            <person name="Gibelin C."/>
            <person name="Gish J."/>
            <person name="Goldstein S."/>
            <person name="Gonzalez A.J."/>
            <person name="Green P.J."/>
            <person name="Hallab A."/>
            <person name="Hartog M."/>
            <person name="Hua A."/>
            <person name="Humphray S.J."/>
            <person name="Jeong D.H."/>
            <person name="Jing Y."/>
            <person name="Jocker A."/>
            <person name="Kenton S.M."/>
            <person name="Kim D.J."/>
            <person name="Klee K."/>
            <person name="Lai H."/>
            <person name="Lang C."/>
            <person name="Lin S."/>
            <person name="Macmil S.L."/>
            <person name="Magdelenat G."/>
            <person name="Matthews L."/>
            <person name="McCorrison J."/>
            <person name="Monaghan E.L."/>
            <person name="Mun J.H."/>
            <person name="Najar F.Z."/>
            <person name="Nicholson C."/>
            <person name="Noirot C."/>
            <person name="O'Bleness M."/>
            <person name="Paule C.R."/>
            <person name="Poulain J."/>
            <person name="Prion F."/>
            <person name="Qin B."/>
            <person name="Qu C."/>
            <person name="Retzel E.F."/>
            <person name="Riddle C."/>
            <person name="Sallet E."/>
            <person name="Samain S."/>
            <person name="Samson N."/>
            <person name="Sanders I."/>
            <person name="Saurat O."/>
            <person name="Scarpelli C."/>
            <person name="Schiex T."/>
            <person name="Segurens B."/>
            <person name="Severin A.J."/>
            <person name="Sherrier D.J."/>
            <person name="Shi R."/>
            <person name="Sims S."/>
            <person name="Singer S.R."/>
            <person name="Sinharoy S."/>
            <person name="Sterck L."/>
            <person name="Viollet A."/>
            <person name="Wang B.B."/>
            <person name="Wang K."/>
            <person name="Wang M."/>
            <person name="Wang X."/>
            <person name="Warfsmann J."/>
            <person name="Weissenbach J."/>
            <person name="White D.D."/>
            <person name="White J.D."/>
            <person name="Wiley G.B."/>
            <person name="Wincker P."/>
            <person name="Xing Y."/>
            <person name="Yang L."/>
            <person name="Yao Z."/>
            <person name="Ying F."/>
            <person name="Zhai J."/>
            <person name="Zhou L."/>
            <person name="Zuber A."/>
            <person name="Denarie J."/>
            <person name="Dixon R.A."/>
            <person name="May G.D."/>
            <person name="Schwartz D.C."/>
            <person name="Rogers J."/>
            <person name="Quetier F."/>
            <person name="Town C.D."/>
            <person name="Roe B.A."/>
        </authorList>
    </citation>
    <scope>NUCLEOTIDE SEQUENCE [LARGE SCALE GENOMIC DNA]</scope>
    <source>
        <strain evidence="1">A17</strain>
        <strain evidence="2 3">cv. Jemalong A17</strain>
    </source>
</reference>
<reference evidence="2" key="3">
    <citation type="submission" date="2015-04" db="UniProtKB">
        <authorList>
            <consortium name="EnsemblPlants"/>
        </authorList>
    </citation>
    <scope>IDENTIFICATION</scope>
    <source>
        <strain evidence="2">cv. Jemalong A17</strain>
    </source>
</reference>